<name>A0A1C4CM76_9GAMM</name>
<dbReference type="AlphaFoldDB" id="A0A1C4CM76"/>
<dbReference type="PANTHER" id="PTHR31435">
    <property type="entry name" value="PROTEIN NATD1"/>
    <property type="match status" value="1"/>
</dbReference>
<evidence type="ECO:0000259" key="1">
    <source>
        <dbReference type="PROSITE" id="PS51186"/>
    </source>
</evidence>
<proteinExistence type="predicted"/>
<dbReference type="STRING" id="1798183.GA0061080_10432"/>
<dbReference type="GO" id="GO:0016747">
    <property type="term" value="F:acyltransferase activity, transferring groups other than amino-acyl groups"/>
    <property type="evidence" value="ECO:0007669"/>
    <property type="project" value="InterPro"/>
</dbReference>
<dbReference type="Pfam" id="PF14542">
    <property type="entry name" value="Acetyltransf_CG"/>
    <property type="match status" value="1"/>
</dbReference>
<gene>
    <name evidence="3" type="ORF">GA0061080_10432</name>
</gene>
<reference evidence="4" key="1">
    <citation type="submission" date="2016-08" db="EMBL/GenBank/DDBJ databases">
        <authorList>
            <person name="Varghese N."/>
            <person name="Submissions Spin"/>
        </authorList>
    </citation>
    <scope>NUCLEOTIDE SEQUENCE [LARGE SCALE GENOMIC DNA]</scope>
    <source>
        <strain evidence="4">R-53144</strain>
    </source>
</reference>
<dbReference type="CDD" id="cd04301">
    <property type="entry name" value="NAT_SF"/>
    <property type="match status" value="1"/>
</dbReference>
<keyword evidence="4" id="KW-1185">Reference proteome</keyword>
<organism evidence="3 4">
    <name type="scientific">Gilliamella intestini</name>
    <dbReference type="NCBI Taxonomy" id="1798183"/>
    <lineage>
        <taxon>Bacteria</taxon>
        <taxon>Pseudomonadati</taxon>
        <taxon>Pseudomonadota</taxon>
        <taxon>Gammaproteobacteria</taxon>
        <taxon>Orbales</taxon>
        <taxon>Orbaceae</taxon>
        <taxon>Gilliamella</taxon>
    </lineage>
</organism>
<dbReference type="PROSITE" id="PS51186">
    <property type="entry name" value="GNAT"/>
    <property type="match status" value="1"/>
</dbReference>
<dbReference type="InterPro" id="IPR016181">
    <property type="entry name" value="Acyl_CoA_acyltransferase"/>
</dbReference>
<dbReference type="InterPro" id="IPR031165">
    <property type="entry name" value="GNAT_YJDJ"/>
</dbReference>
<dbReference type="Gene3D" id="3.40.630.30">
    <property type="match status" value="1"/>
</dbReference>
<dbReference type="OrthoDB" id="9813275at2"/>
<dbReference type="PANTHER" id="PTHR31435:SF10">
    <property type="entry name" value="BSR4717 PROTEIN"/>
    <property type="match status" value="1"/>
</dbReference>
<feature type="domain" description="N-acetyltransferase" evidence="2">
    <location>
        <begin position="4"/>
        <end position="86"/>
    </location>
</feature>
<dbReference type="PROSITE" id="PS51729">
    <property type="entry name" value="GNAT_YJDJ"/>
    <property type="match status" value="1"/>
</dbReference>
<accession>A0A1C4CM76</accession>
<dbReference type="Proteomes" id="UP000199698">
    <property type="component" value="Unassembled WGS sequence"/>
</dbReference>
<evidence type="ECO:0000259" key="2">
    <source>
        <dbReference type="PROSITE" id="PS51729"/>
    </source>
</evidence>
<evidence type="ECO:0000313" key="4">
    <source>
        <dbReference type="Proteomes" id="UP000199698"/>
    </source>
</evidence>
<dbReference type="InterPro" id="IPR000182">
    <property type="entry name" value="GNAT_dom"/>
</dbReference>
<dbReference type="InterPro" id="IPR045057">
    <property type="entry name" value="Gcn5-rel_NAT"/>
</dbReference>
<dbReference type="SUPFAM" id="SSF55729">
    <property type="entry name" value="Acyl-CoA N-acyltransferases (Nat)"/>
    <property type="match status" value="1"/>
</dbReference>
<evidence type="ECO:0000313" key="3">
    <source>
        <dbReference type="EMBL" id="SCC20187.1"/>
    </source>
</evidence>
<sequence>MSLHFLEANDRFYVCDANNKEIGEITFTRLGKDKATIDHTYVDPAYRGQGIADNLLDIVVRRLQQENRDIIPICSFAIKKLARKSD</sequence>
<protein>
    <submittedName>
        <fullName evidence="3">Uncharacterized protein</fullName>
    </submittedName>
</protein>
<dbReference type="RefSeq" id="WP_091124731.1">
    <property type="nucleotide sequence ID" value="NZ_FMBA01000043.1"/>
</dbReference>
<dbReference type="EMBL" id="FMBA01000043">
    <property type="protein sequence ID" value="SCC20187.1"/>
    <property type="molecule type" value="Genomic_DNA"/>
</dbReference>
<feature type="domain" description="N-acetyltransferase" evidence="1">
    <location>
        <begin position="1"/>
        <end position="86"/>
    </location>
</feature>